<sequence>MKVVKLYYSMVDGFLFSLPVPVSINYFWGVGSMLGVCITVQIISGFILSLFYSCGVDMSFLSVVGIMMDINGGWVVRYVHSSGASLLLLLVYVHVFRGLWYGSYNNVGVWSVGVVIVIVLSLVSFLGYVLPWGQMSFWAATVITSMVTAVPYVGSVMSLWLWGSFTVGDSTLVRFFSFHYLMSFFVVVLVIIHLVNLHELGSSNPLGASSCLDKLMFHPLYSYKDLLGIVALMWMYVCLVLVGPFICMDSVNFEESSVLKTPVHIKPEWYFLYAYCVLRSVSSKVGGVVLMVFSMLILLVPCLSRGCVVSFRPVVCVNELFLLLFLWSFIGLTILGGCTVEYPFEMLGKAITCVYFMSMLILPIWSYLSCYNGDVLCA</sequence>
<keyword evidence="11 16" id="KW-1133">Transmembrane helix</keyword>
<proteinExistence type="inferred from homology"/>
<evidence type="ECO:0000256" key="13">
    <source>
        <dbReference type="ARBA" id="ARBA00023075"/>
    </source>
</evidence>
<evidence type="ECO:0000259" key="17">
    <source>
        <dbReference type="PROSITE" id="PS51002"/>
    </source>
</evidence>
<evidence type="ECO:0000256" key="8">
    <source>
        <dbReference type="ARBA" id="ARBA00022723"/>
    </source>
</evidence>
<keyword evidence="13" id="KW-0830">Ubiquinone</keyword>
<keyword evidence="8 16" id="KW-0479">Metal-binding</keyword>
<comment type="function">
    <text evidence="1 16">Component of the ubiquinol-cytochrome c reductase complex (complex III or cytochrome b-c1 complex) that is part of the mitochondrial respiratory chain. The b-c1 complex mediates electron transfer from ubiquinol to cytochrome c. Contributes to the generation of a proton gradient across the mitochondrial membrane that is then used for ATP synthesis.</text>
</comment>
<dbReference type="SUPFAM" id="SSF81648">
    <property type="entry name" value="a domain/subunit of cytochrome bc1 complex (Ubiquinol-cytochrome c reductase)"/>
    <property type="match status" value="1"/>
</dbReference>
<feature type="transmembrane region" description="Helical" evidence="16">
    <location>
        <begin position="136"/>
        <end position="163"/>
    </location>
</feature>
<dbReference type="AlphaFoldDB" id="A0AA96UX56"/>
<name>A0AA96UX56_9BILA</name>
<reference evidence="19" key="1">
    <citation type="submission" date="2022-09" db="EMBL/GenBank/DDBJ databases">
        <authorList>
            <person name="Ma J."/>
        </authorList>
    </citation>
    <scope>NUCLEOTIDE SEQUENCE</scope>
</reference>
<feature type="transmembrane region" description="Helical" evidence="16">
    <location>
        <begin position="320"/>
        <end position="340"/>
    </location>
</feature>
<feature type="domain" description="Cytochrome b/b6 C-terminal region profile" evidence="18">
    <location>
        <begin position="207"/>
        <end position="376"/>
    </location>
</feature>
<evidence type="ECO:0000313" key="19">
    <source>
        <dbReference type="EMBL" id="WNX93937.1"/>
    </source>
</evidence>
<evidence type="ECO:0000256" key="3">
    <source>
        <dbReference type="ARBA" id="ARBA00013531"/>
    </source>
</evidence>
<dbReference type="GO" id="GO:0046872">
    <property type="term" value="F:metal ion binding"/>
    <property type="evidence" value="ECO:0007669"/>
    <property type="project" value="UniProtKB-UniRule"/>
</dbReference>
<evidence type="ECO:0000256" key="4">
    <source>
        <dbReference type="ARBA" id="ARBA00022448"/>
    </source>
</evidence>
<dbReference type="GO" id="GO:0016491">
    <property type="term" value="F:oxidoreductase activity"/>
    <property type="evidence" value="ECO:0007669"/>
    <property type="project" value="UniProtKB-UniRule"/>
</dbReference>
<evidence type="ECO:0000256" key="7">
    <source>
        <dbReference type="ARBA" id="ARBA00022692"/>
    </source>
</evidence>
<comment type="similarity">
    <text evidence="16">Belongs to the cytochrome b family.</text>
</comment>
<feature type="transmembrane region" description="Helical" evidence="16">
    <location>
        <begin position="269"/>
        <end position="300"/>
    </location>
</feature>
<evidence type="ECO:0000256" key="5">
    <source>
        <dbReference type="ARBA" id="ARBA00022617"/>
    </source>
</evidence>
<evidence type="ECO:0000256" key="11">
    <source>
        <dbReference type="ARBA" id="ARBA00022989"/>
    </source>
</evidence>
<dbReference type="InterPro" id="IPR048259">
    <property type="entry name" value="Cytochrome_b_N_euk/bac"/>
</dbReference>
<organism evidence="19">
    <name type="scientific">Moniliformis sp</name>
    <dbReference type="NCBI Taxonomy" id="3068474"/>
    <lineage>
        <taxon>Eukaryota</taxon>
        <taxon>Metazoa</taxon>
        <taxon>Spiralia</taxon>
        <taxon>Lophotrochozoa</taxon>
        <taxon>Acanthocephala</taxon>
        <taxon>Archiacanthocephala</taxon>
        <taxon>Moniliformida</taxon>
        <taxon>Moniliformidae</taxon>
        <taxon>Moniliformis</taxon>
    </lineage>
</organism>
<evidence type="ECO:0000256" key="14">
    <source>
        <dbReference type="ARBA" id="ARBA00023128"/>
    </source>
</evidence>
<dbReference type="InterPro" id="IPR005798">
    <property type="entry name" value="Cyt_b/b6_C"/>
</dbReference>
<dbReference type="EMBL" id="OP413683">
    <property type="protein sequence ID" value="WNX93937.1"/>
    <property type="molecule type" value="Genomic_DNA"/>
</dbReference>
<dbReference type="SUPFAM" id="SSF81342">
    <property type="entry name" value="Transmembrane di-heme cytochromes"/>
    <property type="match status" value="1"/>
</dbReference>
<evidence type="ECO:0000256" key="15">
    <source>
        <dbReference type="ARBA" id="ARBA00023136"/>
    </source>
</evidence>
<evidence type="ECO:0000256" key="6">
    <source>
        <dbReference type="ARBA" id="ARBA00022660"/>
    </source>
</evidence>
<dbReference type="CDD" id="cd00284">
    <property type="entry name" value="Cytochrome_b_N"/>
    <property type="match status" value="1"/>
</dbReference>
<keyword evidence="7 16" id="KW-0812">Transmembrane</keyword>
<feature type="transmembrane region" description="Helical" evidence="16">
    <location>
        <begin position="347"/>
        <end position="368"/>
    </location>
</feature>
<dbReference type="InterPro" id="IPR016174">
    <property type="entry name" value="Di-haem_cyt_TM"/>
</dbReference>
<geneLocation type="mitochondrion" evidence="19"/>
<feature type="transmembrane region" description="Helical" evidence="16">
    <location>
        <begin position="82"/>
        <end position="100"/>
    </location>
</feature>
<evidence type="ECO:0000259" key="18">
    <source>
        <dbReference type="PROSITE" id="PS51003"/>
    </source>
</evidence>
<keyword evidence="15 16" id="KW-0472">Membrane</keyword>
<dbReference type="Pfam" id="PF00033">
    <property type="entry name" value="Cytochrome_B"/>
    <property type="match status" value="1"/>
</dbReference>
<dbReference type="Pfam" id="PF00032">
    <property type="entry name" value="Cytochrom_B_C"/>
    <property type="match status" value="1"/>
</dbReference>
<evidence type="ECO:0000256" key="2">
    <source>
        <dbReference type="ARBA" id="ARBA00004448"/>
    </source>
</evidence>
<keyword evidence="14 16" id="KW-0496">Mitochondrion</keyword>
<feature type="transmembrane region" description="Helical" evidence="16">
    <location>
        <begin position="107"/>
        <end position="130"/>
    </location>
</feature>
<dbReference type="GO" id="GO:0008121">
    <property type="term" value="F:quinol-cytochrome-c reductase activity"/>
    <property type="evidence" value="ECO:0007669"/>
    <property type="project" value="TreeGrafter"/>
</dbReference>
<evidence type="ECO:0000256" key="10">
    <source>
        <dbReference type="ARBA" id="ARBA00022982"/>
    </source>
</evidence>
<dbReference type="InterPro" id="IPR036150">
    <property type="entry name" value="Cyt_b/b6_C_sf"/>
</dbReference>
<comment type="cofactor">
    <cofactor evidence="16">
        <name>heme b</name>
        <dbReference type="ChEBI" id="CHEBI:60344"/>
    </cofactor>
    <text evidence="16">Binds 2 heme groups non-covalently.</text>
</comment>
<feature type="transmembrane region" description="Helical" evidence="16">
    <location>
        <begin position="226"/>
        <end position="248"/>
    </location>
</feature>
<protein>
    <recommendedName>
        <fullName evidence="3 16">Cytochrome b</fullName>
    </recommendedName>
</protein>
<dbReference type="InterPro" id="IPR027387">
    <property type="entry name" value="Cytb/b6-like_sf"/>
</dbReference>
<dbReference type="GO" id="GO:0006122">
    <property type="term" value="P:mitochondrial electron transport, ubiquinol to cytochrome c"/>
    <property type="evidence" value="ECO:0007669"/>
    <property type="project" value="TreeGrafter"/>
</dbReference>
<dbReference type="InterPro" id="IPR005797">
    <property type="entry name" value="Cyt_b/b6_N"/>
</dbReference>
<dbReference type="PANTHER" id="PTHR19271:SF16">
    <property type="entry name" value="CYTOCHROME B"/>
    <property type="match status" value="1"/>
</dbReference>
<dbReference type="PROSITE" id="PS51003">
    <property type="entry name" value="CYTB_CTER"/>
    <property type="match status" value="1"/>
</dbReference>
<keyword evidence="10 16" id="KW-0249">Electron transport</keyword>
<feature type="domain" description="Cytochrome b/b6 N-terminal region profile" evidence="17">
    <location>
        <begin position="1"/>
        <end position="206"/>
    </location>
</feature>
<keyword evidence="4 16" id="KW-0813">Transport</keyword>
<dbReference type="GO" id="GO:0005743">
    <property type="term" value="C:mitochondrial inner membrane"/>
    <property type="evidence" value="ECO:0007669"/>
    <property type="project" value="UniProtKB-SubCell"/>
</dbReference>
<keyword evidence="6 16" id="KW-0679">Respiratory chain</keyword>
<gene>
    <name evidence="19" type="primary">cytb</name>
</gene>
<evidence type="ECO:0000256" key="9">
    <source>
        <dbReference type="ARBA" id="ARBA00022792"/>
    </source>
</evidence>
<evidence type="ECO:0000256" key="1">
    <source>
        <dbReference type="ARBA" id="ARBA00002566"/>
    </source>
</evidence>
<dbReference type="Gene3D" id="1.20.810.10">
    <property type="entry name" value="Cytochrome Bc1 Complex, Chain C"/>
    <property type="match status" value="1"/>
</dbReference>
<dbReference type="PROSITE" id="PS51002">
    <property type="entry name" value="CYTB_NTER"/>
    <property type="match status" value="1"/>
</dbReference>
<keyword evidence="12 16" id="KW-0408">Iron</keyword>
<evidence type="ECO:0000256" key="16">
    <source>
        <dbReference type="RuleBase" id="RU362117"/>
    </source>
</evidence>
<keyword evidence="5 16" id="KW-0349">Heme</keyword>
<dbReference type="PANTHER" id="PTHR19271">
    <property type="entry name" value="CYTOCHROME B"/>
    <property type="match status" value="1"/>
</dbReference>
<evidence type="ECO:0000256" key="12">
    <source>
        <dbReference type="ARBA" id="ARBA00023004"/>
    </source>
</evidence>
<feature type="transmembrane region" description="Helical" evidence="16">
    <location>
        <begin position="175"/>
        <end position="195"/>
    </location>
</feature>
<accession>A0AA96UX56</accession>
<comment type="subcellular location">
    <subcellularLocation>
        <location evidence="2">Mitochondrion inner membrane</location>
        <topology evidence="2">Multi-pass membrane protein</topology>
    </subcellularLocation>
</comment>
<keyword evidence="9" id="KW-0999">Mitochondrion inner membrane</keyword>